<proteinExistence type="predicted"/>
<evidence type="ECO:0000256" key="2">
    <source>
        <dbReference type="SAM" id="SignalP"/>
    </source>
</evidence>
<comment type="caution">
    <text evidence="3">The sequence shown here is derived from an EMBL/GenBank/DDBJ whole genome shotgun (WGS) entry which is preliminary data.</text>
</comment>
<reference evidence="3" key="1">
    <citation type="journal article" date="2019" name="bioRxiv">
        <title>The Genome of the Zebra Mussel, Dreissena polymorpha: A Resource for Invasive Species Research.</title>
        <authorList>
            <person name="McCartney M.A."/>
            <person name="Auch B."/>
            <person name="Kono T."/>
            <person name="Mallez S."/>
            <person name="Zhang Y."/>
            <person name="Obille A."/>
            <person name="Becker A."/>
            <person name="Abrahante J.E."/>
            <person name="Garbe J."/>
            <person name="Badalamenti J.P."/>
            <person name="Herman A."/>
            <person name="Mangelson H."/>
            <person name="Liachko I."/>
            <person name="Sullivan S."/>
            <person name="Sone E.D."/>
            <person name="Koren S."/>
            <person name="Silverstein K.A.T."/>
            <person name="Beckman K.B."/>
            <person name="Gohl D.M."/>
        </authorList>
    </citation>
    <scope>NUCLEOTIDE SEQUENCE</scope>
    <source>
        <strain evidence="3">Duluth1</strain>
        <tissue evidence="3">Whole animal</tissue>
    </source>
</reference>
<feature type="region of interest" description="Disordered" evidence="1">
    <location>
        <begin position="315"/>
        <end position="345"/>
    </location>
</feature>
<gene>
    <name evidence="3" type="ORF">DPMN_179583</name>
</gene>
<name>A0A9D4IKW7_DREPO</name>
<sequence>MTKGWFIAQSGLIVAVVTLFLPGADAECDNHSDRTRSSRHRDRGRQKERRSGRQEQKKERRARSADSEHTGEMEPIHRPSALRPQMASGPINMYSTPEGPVYPVGGYPLEGQAYGLGTGQMGAGQLQAAGLPPQFAPLGGTYTTGYMASPQVSPIRGYAGNQTTVMQPAGAPQSSILKHPGIQQTSGPPGTRPQGYIIPPGYTIPPPPQGVSMGTSVSGYGQSSGYATGATQTPGYGSTQTPGQAASGMAPGFAPLPTHPHGPSVALGNTPGVQPGGGSAFTAPAQAVAYNSGRVFLPAYPTSPSRPAGRVYYSKGSGGGGGGGGGGGPPYGPGTGYEGWGRERSPDQSVRFLPMEPLAQGTPIAGHSMPRTGAGAALIPSPISKSLHAALLTIAIQIITR</sequence>
<evidence type="ECO:0000313" key="4">
    <source>
        <dbReference type="Proteomes" id="UP000828390"/>
    </source>
</evidence>
<feature type="chain" id="PRO_5038483927" evidence="2">
    <location>
        <begin position="27"/>
        <end position="401"/>
    </location>
</feature>
<dbReference type="AlphaFoldDB" id="A0A9D4IKW7"/>
<reference evidence="3" key="2">
    <citation type="submission" date="2020-11" db="EMBL/GenBank/DDBJ databases">
        <authorList>
            <person name="McCartney M.A."/>
            <person name="Auch B."/>
            <person name="Kono T."/>
            <person name="Mallez S."/>
            <person name="Becker A."/>
            <person name="Gohl D.M."/>
            <person name="Silverstein K.A.T."/>
            <person name="Koren S."/>
            <person name="Bechman K.B."/>
            <person name="Herman A."/>
            <person name="Abrahante J.E."/>
            <person name="Garbe J."/>
        </authorList>
    </citation>
    <scope>NUCLEOTIDE SEQUENCE</scope>
    <source>
        <strain evidence="3">Duluth1</strain>
        <tissue evidence="3">Whole animal</tissue>
    </source>
</reference>
<keyword evidence="4" id="KW-1185">Reference proteome</keyword>
<organism evidence="3 4">
    <name type="scientific">Dreissena polymorpha</name>
    <name type="common">Zebra mussel</name>
    <name type="synonym">Mytilus polymorpha</name>
    <dbReference type="NCBI Taxonomy" id="45954"/>
    <lineage>
        <taxon>Eukaryota</taxon>
        <taxon>Metazoa</taxon>
        <taxon>Spiralia</taxon>
        <taxon>Lophotrochozoa</taxon>
        <taxon>Mollusca</taxon>
        <taxon>Bivalvia</taxon>
        <taxon>Autobranchia</taxon>
        <taxon>Heteroconchia</taxon>
        <taxon>Euheterodonta</taxon>
        <taxon>Imparidentia</taxon>
        <taxon>Neoheterodontei</taxon>
        <taxon>Myida</taxon>
        <taxon>Dreissenoidea</taxon>
        <taxon>Dreissenidae</taxon>
        <taxon>Dreissena</taxon>
    </lineage>
</organism>
<keyword evidence="2" id="KW-0732">Signal</keyword>
<accession>A0A9D4IKW7</accession>
<feature type="compositionally biased region" description="Basic and acidic residues" evidence="1">
    <location>
        <begin position="49"/>
        <end position="77"/>
    </location>
</feature>
<feature type="compositionally biased region" description="Basic residues" evidence="1">
    <location>
        <begin position="37"/>
        <end position="48"/>
    </location>
</feature>
<feature type="compositionally biased region" description="Polar residues" evidence="1">
    <location>
        <begin position="212"/>
        <end position="244"/>
    </location>
</feature>
<dbReference type="EMBL" id="JAIWYP010000009">
    <property type="protein sequence ID" value="KAH3778130.1"/>
    <property type="molecule type" value="Genomic_DNA"/>
</dbReference>
<dbReference type="Proteomes" id="UP000828390">
    <property type="component" value="Unassembled WGS sequence"/>
</dbReference>
<feature type="compositionally biased region" description="Polar residues" evidence="1">
    <location>
        <begin position="171"/>
        <end position="188"/>
    </location>
</feature>
<feature type="region of interest" description="Disordered" evidence="1">
    <location>
        <begin position="25"/>
        <end position="90"/>
    </location>
</feature>
<feature type="region of interest" description="Disordered" evidence="1">
    <location>
        <begin position="171"/>
        <end position="262"/>
    </location>
</feature>
<evidence type="ECO:0000313" key="3">
    <source>
        <dbReference type="EMBL" id="KAH3778130.1"/>
    </source>
</evidence>
<feature type="signal peptide" evidence="2">
    <location>
        <begin position="1"/>
        <end position="26"/>
    </location>
</feature>
<evidence type="ECO:0000256" key="1">
    <source>
        <dbReference type="SAM" id="MobiDB-lite"/>
    </source>
</evidence>
<feature type="compositionally biased region" description="Gly residues" evidence="1">
    <location>
        <begin position="316"/>
        <end position="339"/>
    </location>
</feature>
<protein>
    <submittedName>
        <fullName evidence="3">Uncharacterized protein</fullName>
    </submittedName>
</protein>